<dbReference type="AlphaFoldDB" id="A0A6J4L1I4"/>
<dbReference type="EMBL" id="CADCTR010001927">
    <property type="protein sequence ID" value="CAA9320401.1"/>
    <property type="molecule type" value="Genomic_DNA"/>
</dbReference>
<feature type="non-terminal residue" evidence="2">
    <location>
        <position position="57"/>
    </location>
</feature>
<feature type="compositionally biased region" description="Polar residues" evidence="1">
    <location>
        <begin position="46"/>
        <end position="57"/>
    </location>
</feature>
<evidence type="ECO:0000256" key="1">
    <source>
        <dbReference type="SAM" id="MobiDB-lite"/>
    </source>
</evidence>
<evidence type="ECO:0000313" key="2">
    <source>
        <dbReference type="EMBL" id="CAA9320401.1"/>
    </source>
</evidence>
<organism evidence="2">
    <name type="scientific">uncultured Chloroflexia bacterium</name>
    <dbReference type="NCBI Taxonomy" id="1672391"/>
    <lineage>
        <taxon>Bacteria</taxon>
        <taxon>Bacillati</taxon>
        <taxon>Chloroflexota</taxon>
        <taxon>Chloroflexia</taxon>
        <taxon>environmental samples</taxon>
    </lineage>
</organism>
<reference evidence="2" key="1">
    <citation type="submission" date="2020-02" db="EMBL/GenBank/DDBJ databases">
        <authorList>
            <person name="Meier V. D."/>
        </authorList>
    </citation>
    <scope>NUCLEOTIDE SEQUENCE</scope>
    <source>
        <strain evidence="2">AVDCRST_MAG93</strain>
    </source>
</reference>
<feature type="non-terminal residue" evidence="2">
    <location>
        <position position="1"/>
    </location>
</feature>
<accession>A0A6J4L1I4</accession>
<feature type="region of interest" description="Disordered" evidence="1">
    <location>
        <begin position="32"/>
        <end position="57"/>
    </location>
</feature>
<sequence>WTTKSGTTSRRLTKDSLYIWTRRLTTNCQMTRTRPATAKVMRRNPTRTQGRTGATPN</sequence>
<protein>
    <submittedName>
        <fullName evidence="2">Uncharacterized protein</fullName>
    </submittedName>
</protein>
<name>A0A6J4L1I4_9CHLR</name>
<proteinExistence type="predicted"/>
<gene>
    <name evidence="2" type="ORF">AVDCRST_MAG93-5717</name>
</gene>